<name>A0ABZ2ILW7_9BACT</name>
<evidence type="ECO:0000259" key="1">
    <source>
        <dbReference type="Pfam" id="PF20203"/>
    </source>
</evidence>
<keyword evidence="3" id="KW-1185">Reference proteome</keyword>
<reference evidence="2 3" key="1">
    <citation type="submission" date="2024-02" db="EMBL/GenBank/DDBJ databases">
        <title>Whole genome sequencing of Parabacteroides sp. AD58.</title>
        <authorList>
            <person name="Chaplin A.V."/>
            <person name="Pikina A.P."/>
            <person name="Sokolova S.R."/>
            <person name="Korostin D.O."/>
            <person name="Efimov B.A."/>
        </authorList>
    </citation>
    <scope>NUCLEOTIDE SEQUENCE [LARGE SCALE GENOMIC DNA]</scope>
    <source>
        <strain evidence="2 3">AD58</strain>
    </source>
</reference>
<protein>
    <submittedName>
        <fullName evidence="2">DUF6565 domain-containing protein</fullName>
    </submittedName>
</protein>
<dbReference type="EMBL" id="CP146284">
    <property type="protein sequence ID" value="WWV65171.1"/>
    <property type="molecule type" value="Genomic_DNA"/>
</dbReference>
<accession>A0ABZ2ILW7</accession>
<gene>
    <name evidence="2" type="ORF">NEE14_008975</name>
</gene>
<dbReference type="Pfam" id="PF20203">
    <property type="entry name" value="DUF6565"/>
    <property type="match status" value="1"/>
</dbReference>
<evidence type="ECO:0000313" key="2">
    <source>
        <dbReference type="EMBL" id="WWV65171.1"/>
    </source>
</evidence>
<dbReference type="Proteomes" id="UP001320603">
    <property type="component" value="Chromosome"/>
</dbReference>
<evidence type="ECO:0000313" key="3">
    <source>
        <dbReference type="Proteomes" id="UP001320603"/>
    </source>
</evidence>
<dbReference type="RefSeq" id="WP_251968619.1">
    <property type="nucleotide sequence ID" value="NZ_CP146284.1"/>
</dbReference>
<feature type="domain" description="DUF6565" evidence="1">
    <location>
        <begin position="37"/>
        <end position="112"/>
    </location>
</feature>
<organism evidence="2 3">
    <name type="scientific">Parabacteroides absconsus</name>
    <dbReference type="NCBI Taxonomy" id="2951805"/>
    <lineage>
        <taxon>Bacteria</taxon>
        <taxon>Pseudomonadati</taxon>
        <taxon>Bacteroidota</taxon>
        <taxon>Bacteroidia</taxon>
        <taxon>Bacteroidales</taxon>
        <taxon>Tannerellaceae</taxon>
        <taxon>Parabacteroides</taxon>
    </lineage>
</organism>
<proteinExistence type="predicted"/>
<dbReference type="InterPro" id="IPR046695">
    <property type="entry name" value="DUF6565"/>
</dbReference>
<sequence>MKRIGKIIITAFAILTLASCENKESYIQDFSQFVQEVEDHADKYTDKDWKKADKKFDNFTGSIYKKYAEELTAEEKIEIAKCQTTYTALKAKAGIKNSLENLKEAAQKAKEAFEEEK</sequence>
<dbReference type="PROSITE" id="PS51257">
    <property type="entry name" value="PROKAR_LIPOPROTEIN"/>
    <property type="match status" value="1"/>
</dbReference>